<evidence type="ECO:0000313" key="2">
    <source>
        <dbReference type="EMBL" id="KRL14777.1"/>
    </source>
</evidence>
<dbReference type="Proteomes" id="UP000051330">
    <property type="component" value="Unassembled WGS sequence"/>
</dbReference>
<comment type="caution">
    <text evidence="2">The sequence shown here is derived from an EMBL/GenBank/DDBJ whole genome shotgun (WGS) entry which is preliminary data.</text>
</comment>
<name>A0A0R1N519_9LACO</name>
<dbReference type="Gene3D" id="1.10.472.50">
    <property type="entry name" value="HD-domain/PDEase-like"/>
    <property type="match status" value="1"/>
</dbReference>
<feature type="domain" description="HD/PDEase" evidence="1">
    <location>
        <begin position="19"/>
        <end position="136"/>
    </location>
</feature>
<protein>
    <recommendedName>
        <fullName evidence="1">HD/PDEase domain-containing protein</fullName>
    </recommendedName>
</protein>
<dbReference type="SMART" id="SM00471">
    <property type="entry name" value="HDc"/>
    <property type="match status" value="1"/>
</dbReference>
<sequence>MDALTQIAQLAKQQAAHDHSGHDFQHIRRVVANAQQLLAAYPQVDAFTVLATAYLHDYYDEKLVADPATVKTALSEELQHTVGLKAAQIQPIFFIIDHMSFAKNIDTHQSLDLAGQIVQDADRLDALGAVGIFRAIRYGAAHNNPDYDPAILPRQELTAANYRQPSTVVNHFYEKLFKLAATMNTPAAQQIARQRTAFMHPFLAEYFHEIGAQPPVTGESPATDTDS</sequence>
<evidence type="ECO:0000259" key="1">
    <source>
        <dbReference type="SMART" id="SM00471"/>
    </source>
</evidence>
<proteinExistence type="predicted"/>
<dbReference type="AlphaFoldDB" id="A0A0R1N519"/>
<dbReference type="Gene3D" id="1.20.58.1910">
    <property type="match status" value="1"/>
</dbReference>
<dbReference type="PATRIC" id="fig|1423792.3.peg.441"/>
<evidence type="ECO:0000313" key="3">
    <source>
        <dbReference type="Proteomes" id="UP000051330"/>
    </source>
</evidence>
<keyword evidence="3" id="KW-1185">Reference proteome</keyword>
<dbReference type="CDD" id="cd00077">
    <property type="entry name" value="HDc"/>
    <property type="match status" value="1"/>
</dbReference>
<accession>A0A0R1N519</accession>
<dbReference type="PANTHER" id="PTHR33594">
    <property type="entry name" value="SUPERFAMILY HYDROLASE, PUTATIVE (AFU_ORTHOLOGUE AFUA_1G03035)-RELATED"/>
    <property type="match status" value="1"/>
</dbReference>
<dbReference type="OrthoDB" id="9797344at2"/>
<dbReference type="EMBL" id="AZEC01000001">
    <property type="protein sequence ID" value="KRL14777.1"/>
    <property type="molecule type" value="Genomic_DNA"/>
</dbReference>
<dbReference type="RefSeq" id="WP_157053649.1">
    <property type="nucleotide sequence ID" value="NZ_AZEC01000001.1"/>
</dbReference>
<dbReference type="InterPro" id="IPR003607">
    <property type="entry name" value="HD/PDEase_dom"/>
</dbReference>
<dbReference type="STRING" id="1423792.FD09_GL000437"/>
<organism evidence="2 3">
    <name type="scientific">Schleiferilactobacillus perolens DSM 12744</name>
    <dbReference type="NCBI Taxonomy" id="1423792"/>
    <lineage>
        <taxon>Bacteria</taxon>
        <taxon>Bacillati</taxon>
        <taxon>Bacillota</taxon>
        <taxon>Bacilli</taxon>
        <taxon>Lactobacillales</taxon>
        <taxon>Lactobacillaceae</taxon>
        <taxon>Schleiferilactobacillus</taxon>
    </lineage>
</organism>
<reference evidence="2 3" key="1">
    <citation type="journal article" date="2015" name="Genome Announc.">
        <title>Expanding the biotechnology potential of lactobacilli through comparative genomics of 213 strains and associated genera.</title>
        <authorList>
            <person name="Sun Z."/>
            <person name="Harris H.M."/>
            <person name="McCann A."/>
            <person name="Guo C."/>
            <person name="Argimon S."/>
            <person name="Zhang W."/>
            <person name="Yang X."/>
            <person name="Jeffery I.B."/>
            <person name="Cooney J.C."/>
            <person name="Kagawa T.F."/>
            <person name="Liu W."/>
            <person name="Song Y."/>
            <person name="Salvetti E."/>
            <person name="Wrobel A."/>
            <person name="Rasinkangas P."/>
            <person name="Parkhill J."/>
            <person name="Rea M.C."/>
            <person name="O'Sullivan O."/>
            <person name="Ritari J."/>
            <person name="Douillard F.P."/>
            <person name="Paul Ross R."/>
            <person name="Yang R."/>
            <person name="Briner A.E."/>
            <person name="Felis G.E."/>
            <person name="de Vos W.M."/>
            <person name="Barrangou R."/>
            <person name="Klaenhammer T.R."/>
            <person name="Caufield P.W."/>
            <person name="Cui Y."/>
            <person name="Zhang H."/>
            <person name="O'Toole P.W."/>
        </authorList>
    </citation>
    <scope>NUCLEOTIDE SEQUENCE [LARGE SCALE GENOMIC DNA]</scope>
    <source>
        <strain evidence="2 3">DSM 12744</strain>
    </source>
</reference>
<gene>
    <name evidence="2" type="ORF">FD09_GL000437</name>
</gene>
<dbReference type="PANTHER" id="PTHR33594:SF1">
    <property type="entry name" value="HD_PDEASE DOMAIN-CONTAINING PROTEIN"/>
    <property type="match status" value="1"/>
</dbReference>
<dbReference type="SUPFAM" id="SSF109604">
    <property type="entry name" value="HD-domain/PDEase-like"/>
    <property type="match status" value="1"/>
</dbReference>